<reference evidence="3 4" key="1">
    <citation type="submission" date="2020-03" db="EMBL/GenBank/DDBJ databases">
        <title>Roseomonas selenitidurans sp. nov. isolated from urban soil.</title>
        <authorList>
            <person name="Liu H."/>
        </authorList>
    </citation>
    <scope>NUCLEOTIDE SEQUENCE [LARGE SCALE GENOMIC DNA]</scope>
    <source>
        <strain evidence="3 4">BU-1</strain>
    </source>
</reference>
<keyword evidence="4" id="KW-1185">Reference proteome</keyword>
<gene>
    <name evidence="3" type="ORF">HEQ75_14295</name>
</gene>
<comment type="similarity">
    <text evidence="1">Belongs to the UPF0065 (bug) family.</text>
</comment>
<dbReference type="EMBL" id="JAAVNE010000021">
    <property type="protein sequence ID" value="NKC32032.1"/>
    <property type="molecule type" value="Genomic_DNA"/>
</dbReference>
<evidence type="ECO:0000256" key="2">
    <source>
        <dbReference type="SAM" id="SignalP"/>
    </source>
</evidence>
<feature type="chain" id="PRO_5046364394" evidence="2">
    <location>
        <begin position="28"/>
        <end position="329"/>
    </location>
</feature>
<dbReference type="Pfam" id="PF03401">
    <property type="entry name" value="TctC"/>
    <property type="match status" value="1"/>
</dbReference>
<dbReference type="RefSeq" id="WP_168031678.1">
    <property type="nucleotide sequence ID" value="NZ_JAAVNE010000021.1"/>
</dbReference>
<dbReference type="PROSITE" id="PS51318">
    <property type="entry name" value="TAT"/>
    <property type="match status" value="1"/>
</dbReference>
<protein>
    <submittedName>
        <fullName evidence="3">Tripartite tricarboxylate transporter substrate binding protein BugD</fullName>
    </submittedName>
</protein>
<evidence type="ECO:0000313" key="3">
    <source>
        <dbReference type="EMBL" id="NKC32032.1"/>
    </source>
</evidence>
<dbReference type="PANTHER" id="PTHR42928:SF5">
    <property type="entry name" value="BLR1237 PROTEIN"/>
    <property type="match status" value="1"/>
</dbReference>
<accession>A0ABX1E950</accession>
<dbReference type="Proteomes" id="UP000787635">
    <property type="component" value="Unassembled WGS sequence"/>
</dbReference>
<organism evidence="3 4">
    <name type="scientific">Falsiroseomonas selenitidurans</name>
    <dbReference type="NCBI Taxonomy" id="2716335"/>
    <lineage>
        <taxon>Bacteria</taxon>
        <taxon>Pseudomonadati</taxon>
        <taxon>Pseudomonadota</taxon>
        <taxon>Alphaproteobacteria</taxon>
        <taxon>Acetobacterales</taxon>
        <taxon>Roseomonadaceae</taxon>
        <taxon>Falsiroseomonas</taxon>
    </lineage>
</organism>
<proteinExistence type="inferred from homology"/>
<evidence type="ECO:0000313" key="4">
    <source>
        <dbReference type="Proteomes" id="UP000787635"/>
    </source>
</evidence>
<dbReference type="InterPro" id="IPR006311">
    <property type="entry name" value="TAT_signal"/>
</dbReference>
<dbReference type="InterPro" id="IPR042100">
    <property type="entry name" value="Bug_dom1"/>
</dbReference>
<keyword evidence="2" id="KW-0732">Signal</keyword>
<dbReference type="Gene3D" id="3.40.190.150">
    <property type="entry name" value="Bordetella uptake gene, domain 1"/>
    <property type="match status" value="1"/>
</dbReference>
<evidence type="ECO:0000256" key="1">
    <source>
        <dbReference type="ARBA" id="ARBA00006987"/>
    </source>
</evidence>
<feature type="signal peptide" evidence="2">
    <location>
        <begin position="1"/>
        <end position="27"/>
    </location>
</feature>
<sequence length="329" mass="34723">MTIQTTRRRLLGAALAAPALLAGTAHAQASWPSQSITLVIPFAPGGPTDAVGRMLAEAMSRDLSVSVVAQNVGGAGGTIGVNRVAQARPDGNTILLHNIGMATAPTLYRRLPYNPLTSFEMLGLVTATPMVWLTRPDFPVADFPAMLARIRESGERINLGNAGLGSASQLCGTLLQASLGTRFTTVSFAGSGPIYPELMGNRLDIYCDQTTSAIPFIQARQIKAMAVTTPQPLPAIPGVPTASQSLPGFEIAIWHGLYAPAGTPKPVQDRLNAALRFALADARVVERMTGLGSPPEPVARQNGEVHRAHLAAEIERWRPVLQAAGQFAD</sequence>
<name>A0ABX1E950_9PROT</name>
<dbReference type="PANTHER" id="PTHR42928">
    <property type="entry name" value="TRICARBOXYLATE-BINDING PROTEIN"/>
    <property type="match status" value="1"/>
</dbReference>
<dbReference type="Gene3D" id="3.40.190.10">
    <property type="entry name" value="Periplasmic binding protein-like II"/>
    <property type="match status" value="1"/>
</dbReference>
<dbReference type="PIRSF" id="PIRSF017082">
    <property type="entry name" value="YflP"/>
    <property type="match status" value="1"/>
</dbReference>
<comment type="caution">
    <text evidence="3">The sequence shown here is derived from an EMBL/GenBank/DDBJ whole genome shotgun (WGS) entry which is preliminary data.</text>
</comment>
<dbReference type="InterPro" id="IPR005064">
    <property type="entry name" value="BUG"/>
</dbReference>